<dbReference type="AlphaFoldDB" id="G4QDR2"/>
<gene>
    <name evidence="1" type="ordered locus">GNIT_2995</name>
</gene>
<dbReference type="Proteomes" id="UP000009282">
    <property type="component" value="Chromosome"/>
</dbReference>
<evidence type="ECO:0000313" key="1">
    <source>
        <dbReference type="EMBL" id="AEP31091.1"/>
    </source>
</evidence>
<dbReference type="EMBL" id="CP003060">
    <property type="protein sequence ID" value="AEP31091.1"/>
    <property type="molecule type" value="Genomic_DNA"/>
</dbReference>
<sequence length="42" mass="4913">MTGSYAKYDPKNNKGTCYDKSTDINGRQVVKKIKIEEFRNDR</sequence>
<accession>G4QDR2</accession>
<evidence type="ECO:0000313" key="2">
    <source>
        <dbReference type="Proteomes" id="UP000009282"/>
    </source>
</evidence>
<dbReference type="HOGENOM" id="CLU_3252186_0_0_6"/>
<organism evidence="1 2">
    <name type="scientific">Glaciecola nitratireducens (strain JCM 12485 / KCTC 12276 / FR1064)</name>
    <dbReference type="NCBI Taxonomy" id="1085623"/>
    <lineage>
        <taxon>Bacteria</taxon>
        <taxon>Pseudomonadati</taxon>
        <taxon>Pseudomonadota</taxon>
        <taxon>Gammaproteobacteria</taxon>
        <taxon>Alteromonadales</taxon>
        <taxon>Alteromonadaceae</taxon>
        <taxon>Brumicola</taxon>
    </lineage>
</organism>
<name>G4QDR2_GLANF</name>
<proteinExistence type="predicted"/>
<protein>
    <submittedName>
        <fullName evidence="1">Uncharacterized protein</fullName>
    </submittedName>
</protein>
<keyword evidence="2" id="KW-1185">Reference proteome</keyword>
<reference evidence="1 2" key="1">
    <citation type="journal article" date="2011" name="J. Bacteriol.">
        <title>Complete genome sequence of seawater bacterium Glaciecola nitratireducens FR1064T.</title>
        <authorList>
            <person name="Bian F."/>
            <person name="Qin Q.L."/>
            <person name="Xie B.B."/>
            <person name="Shu Y.L."/>
            <person name="Zhang X.Y."/>
            <person name="Yu Y."/>
            <person name="Chen B."/>
            <person name="Chen X.L."/>
            <person name="Zhou B.C."/>
            <person name="Zhang Y.Z."/>
        </authorList>
    </citation>
    <scope>NUCLEOTIDE SEQUENCE [LARGE SCALE GENOMIC DNA]</scope>
    <source>
        <strain evidence="2">JCM 12485 / KCTC 12276 / FR1064</strain>
    </source>
</reference>
<dbReference type="KEGG" id="gni:GNIT_2995"/>